<dbReference type="AlphaFoldDB" id="A0A9D7XJX3"/>
<protein>
    <submittedName>
        <fullName evidence="1">Uncharacterized protein</fullName>
    </submittedName>
</protein>
<name>A0A9D7XJX3_9BACT</name>
<gene>
    <name evidence="1" type="ORF">IPP58_00495</name>
</gene>
<comment type="caution">
    <text evidence="1">The sequence shown here is derived from an EMBL/GenBank/DDBJ whole genome shotgun (WGS) entry which is preliminary data.</text>
</comment>
<proteinExistence type="predicted"/>
<evidence type="ECO:0000313" key="2">
    <source>
        <dbReference type="Proteomes" id="UP000886657"/>
    </source>
</evidence>
<sequence length="425" mass="46734">MIRTQGGGEIHRTHTGVIREVRTPSGAVIRHSPSGVRHVEIVRPGGRIIVANATGRHGYIQRPLVSHGHTYVQRTYIIEGRPHAALYRPWSHSGREYNVYMPRHHYRPGFYAWAYDPWPRPVRYTWGWHNRPWYGYYGGYFTPYPVYAGPAFWLTDFLIAATLESAYLAQNASMSAPPVTYTTSTAMTPEVKEAIAEEVRRQMNQARAEQAAQGASQPMGAPPIFSKNGPKVFLVSSSLLAYAGNQECPLGEGDVLQLVETPALGSEWAEVKVLSSRGSSCQKGSYISVRTTDLQEMQNHLAASMENGMAKLQADQGKEGIPALPAQARGIVKASYSDDLQPDLGAQSELALAVKEANNSEQAIIDERPQEPAGAGGTISLGMTIPEVERTLGQPRQTVDLGKKKIYVYKDLKITFLGGKVSDVQ</sequence>
<accession>A0A9D7XJX3</accession>
<evidence type="ECO:0000313" key="1">
    <source>
        <dbReference type="EMBL" id="MBK9794975.1"/>
    </source>
</evidence>
<reference evidence="1" key="1">
    <citation type="submission" date="2020-10" db="EMBL/GenBank/DDBJ databases">
        <title>Connecting structure to function with the recovery of over 1000 high-quality activated sludge metagenome-assembled genomes encoding full-length rRNA genes using long-read sequencing.</title>
        <authorList>
            <person name="Singleton C.M."/>
            <person name="Petriglieri F."/>
            <person name="Kristensen J.M."/>
            <person name="Kirkegaard R.H."/>
            <person name="Michaelsen T.Y."/>
            <person name="Andersen M.H."/>
            <person name="Karst S.M."/>
            <person name="Dueholm M.S."/>
            <person name="Nielsen P.H."/>
            <person name="Albertsen M."/>
        </authorList>
    </citation>
    <scope>NUCLEOTIDE SEQUENCE</scope>
    <source>
        <strain evidence="1">Skiv_18-Q3-R9-52_MAXAC.067</strain>
    </source>
</reference>
<organism evidence="1 2">
    <name type="scientific">Candidatus Geothrix skivensis</name>
    <dbReference type="NCBI Taxonomy" id="2954439"/>
    <lineage>
        <taxon>Bacteria</taxon>
        <taxon>Pseudomonadati</taxon>
        <taxon>Acidobacteriota</taxon>
        <taxon>Holophagae</taxon>
        <taxon>Holophagales</taxon>
        <taxon>Holophagaceae</taxon>
        <taxon>Geothrix</taxon>
    </lineage>
</organism>
<dbReference type="EMBL" id="JADKIO010000002">
    <property type="protein sequence ID" value="MBK9794975.1"/>
    <property type="molecule type" value="Genomic_DNA"/>
</dbReference>
<dbReference type="Proteomes" id="UP000886657">
    <property type="component" value="Unassembled WGS sequence"/>
</dbReference>